<dbReference type="PRINTS" id="PR00171">
    <property type="entry name" value="SUGRTRNSPORT"/>
</dbReference>
<dbReference type="OMA" id="LLGIHWV"/>
<feature type="transmembrane region" description="Helical" evidence="9">
    <location>
        <begin position="369"/>
        <end position="388"/>
    </location>
</feature>
<feature type="transmembrane region" description="Helical" evidence="9">
    <location>
        <begin position="109"/>
        <end position="129"/>
    </location>
</feature>
<dbReference type="AlphaFoldDB" id="R7YWH0"/>
<feature type="transmembrane region" description="Helical" evidence="9">
    <location>
        <begin position="84"/>
        <end position="103"/>
    </location>
</feature>
<evidence type="ECO:0000256" key="1">
    <source>
        <dbReference type="ARBA" id="ARBA00004141"/>
    </source>
</evidence>
<feature type="transmembrane region" description="Helical" evidence="9">
    <location>
        <begin position="141"/>
        <end position="160"/>
    </location>
</feature>
<keyword evidence="3 7" id="KW-0813">Transport</keyword>
<dbReference type="PROSITE" id="PS50850">
    <property type="entry name" value="MFS"/>
    <property type="match status" value="1"/>
</dbReference>
<dbReference type="InterPro" id="IPR003663">
    <property type="entry name" value="Sugar/inositol_transpt"/>
</dbReference>
<evidence type="ECO:0000256" key="8">
    <source>
        <dbReference type="SAM" id="MobiDB-lite"/>
    </source>
</evidence>
<gene>
    <name evidence="11" type="ORF">W97_05678</name>
</gene>
<dbReference type="InterPro" id="IPR005828">
    <property type="entry name" value="MFS_sugar_transport-like"/>
</dbReference>
<dbReference type="HOGENOM" id="CLU_001265_30_3_1"/>
<feature type="transmembrane region" description="Helical" evidence="9">
    <location>
        <begin position="329"/>
        <end position="349"/>
    </location>
</feature>
<evidence type="ECO:0000313" key="11">
    <source>
        <dbReference type="EMBL" id="EON66285.1"/>
    </source>
</evidence>
<evidence type="ECO:0000256" key="6">
    <source>
        <dbReference type="ARBA" id="ARBA00023136"/>
    </source>
</evidence>
<evidence type="ECO:0000256" key="2">
    <source>
        <dbReference type="ARBA" id="ARBA00010992"/>
    </source>
</evidence>
<protein>
    <recommendedName>
        <fullName evidence="10">Major facilitator superfamily (MFS) profile domain-containing protein</fullName>
    </recommendedName>
</protein>
<dbReference type="PANTHER" id="PTHR48022">
    <property type="entry name" value="PLASTIDIC GLUCOSE TRANSPORTER 4"/>
    <property type="match status" value="1"/>
</dbReference>
<proteinExistence type="inferred from homology"/>
<evidence type="ECO:0000256" key="3">
    <source>
        <dbReference type="ARBA" id="ARBA00022448"/>
    </source>
</evidence>
<comment type="similarity">
    <text evidence="2 7">Belongs to the major facilitator superfamily. Sugar transporter (TC 2.A.1.1) family.</text>
</comment>
<feature type="transmembrane region" description="Helical" evidence="9">
    <location>
        <begin position="298"/>
        <end position="322"/>
    </location>
</feature>
<reference evidence="12" key="1">
    <citation type="submission" date="2012-06" db="EMBL/GenBank/DDBJ databases">
        <title>The genome sequence of Coniosporium apollinis CBS 100218.</title>
        <authorList>
            <consortium name="The Broad Institute Genome Sequencing Platform"/>
            <person name="Cuomo C."/>
            <person name="Gorbushina A."/>
            <person name="Noack S."/>
            <person name="Walker B."/>
            <person name="Young S.K."/>
            <person name="Zeng Q."/>
            <person name="Gargeya S."/>
            <person name="Fitzgerald M."/>
            <person name="Haas B."/>
            <person name="Abouelleil A."/>
            <person name="Alvarado L."/>
            <person name="Arachchi H.M."/>
            <person name="Berlin A.M."/>
            <person name="Chapman S.B."/>
            <person name="Goldberg J."/>
            <person name="Griggs A."/>
            <person name="Gujja S."/>
            <person name="Hansen M."/>
            <person name="Howarth C."/>
            <person name="Imamovic A."/>
            <person name="Larimer J."/>
            <person name="McCowan C."/>
            <person name="Montmayeur A."/>
            <person name="Murphy C."/>
            <person name="Neiman D."/>
            <person name="Pearson M."/>
            <person name="Priest M."/>
            <person name="Roberts A."/>
            <person name="Saif S."/>
            <person name="Shea T."/>
            <person name="Sisk P."/>
            <person name="Sykes S."/>
            <person name="Wortman J."/>
            <person name="Nusbaum C."/>
            <person name="Birren B."/>
        </authorList>
    </citation>
    <scope>NUCLEOTIDE SEQUENCE [LARGE SCALE GENOMIC DNA]</scope>
    <source>
        <strain evidence="12">CBS 100218</strain>
    </source>
</reference>
<feature type="region of interest" description="Disordered" evidence="8">
    <location>
        <begin position="481"/>
        <end position="514"/>
    </location>
</feature>
<evidence type="ECO:0000259" key="10">
    <source>
        <dbReference type="PROSITE" id="PS50850"/>
    </source>
</evidence>
<feature type="transmembrane region" description="Helical" evidence="9">
    <location>
        <begin position="400"/>
        <end position="423"/>
    </location>
</feature>
<dbReference type="GO" id="GO:0005351">
    <property type="term" value="F:carbohydrate:proton symporter activity"/>
    <property type="evidence" value="ECO:0007669"/>
    <property type="project" value="TreeGrafter"/>
</dbReference>
<dbReference type="GO" id="GO:0016020">
    <property type="term" value="C:membrane"/>
    <property type="evidence" value="ECO:0007669"/>
    <property type="project" value="UniProtKB-SubCell"/>
</dbReference>
<comment type="subcellular location">
    <subcellularLocation>
        <location evidence="1">Membrane</location>
        <topology evidence="1">Multi-pass membrane protein</topology>
    </subcellularLocation>
</comment>
<evidence type="ECO:0000256" key="4">
    <source>
        <dbReference type="ARBA" id="ARBA00022692"/>
    </source>
</evidence>
<keyword evidence="12" id="KW-1185">Reference proteome</keyword>
<evidence type="ECO:0000256" key="5">
    <source>
        <dbReference type="ARBA" id="ARBA00022989"/>
    </source>
</evidence>
<dbReference type="RefSeq" id="XP_007781602.1">
    <property type="nucleotide sequence ID" value="XM_007783412.1"/>
</dbReference>
<dbReference type="NCBIfam" id="TIGR00879">
    <property type="entry name" value="SP"/>
    <property type="match status" value="1"/>
</dbReference>
<feature type="compositionally biased region" description="Basic and acidic residues" evidence="8">
    <location>
        <begin position="500"/>
        <end position="514"/>
    </location>
</feature>
<dbReference type="Proteomes" id="UP000016924">
    <property type="component" value="Unassembled WGS sequence"/>
</dbReference>
<feature type="domain" description="Major facilitator superfamily (MFS) profile" evidence="10">
    <location>
        <begin position="15"/>
        <end position="453"/>
    </location>
</feature>
<keyword evidence="6 9" id="KW-0472">Membrane</keyword>
<dbReference type="Pfam" id="PF00083">
    <property type="entry name" value="Sugar_tr"/>
    <property type="match status" value="1"/>
</dbReference>
<dbReference type="InterPro" id="IPR036259">
    <property type="entry name" value="MFS_trans_sf"/>
</dbReference>
<dbReference type="SUPFAM" id="SSF103473">
    <property type="entry name" value="MFS general substrate transporter"/>
    <property type="match status" value="1"/>
</dbReference>
<feature type="transmembrane region" description="Helical" evidence="9">
    <location>
        <begin position="429"/>
        <end position="449"/>
    </location>
</feature>
<evidence type="ECO:0000256" key="7">
    <source>
        <dbReference type="RuleBase" id="RU003346"/>
    </source>
</evidence>
<accession>R7YWH0</accession>
<dbReference type="PANTHER" id="PTHR48022:SF72">
    <property type="entry name" value="MAJOR FACILITATOR SUPERFAMILY (MFS) PROFILE DOMAIN-CONTAINING PROTEIN-RELATED"/>
    <property type="match status" value="1"/>
</dbReference>
<sequence>MRSWFGRGKSLQLAVTSCCLMAFVLFGYDQGVFGGILQNEDWLNQFDHPSDTKTGIIVSCYNLGCLTGCIINFFVGELLGRRRTIWLAMAFVIVGATLQTSAYNVSHLVIGRVITGFGTGIKTSTVPMYQSELCERETRGRLVSAETLFVGVGIVFAYWFDFGMSYAGGAVAWRLPIAFQLVFTFFVIFIVFGIPESPRWLCNHGRKEEAVETLCAVYDKSADDPYIFAEMEAIERAIELESDSGRSILSIFKKDKVRTRYRILLAWGIQLMNQVGGINLVVYYIPSVLVQNVGMTPRIAQILGGCINMMFMFGSILPALALDRMGRRTTMILGCAGLGICMLLIAALLSQATSPSIGQACASASVAFFFLYMLFFGMSVNCVPWVYVPEVLPLEARTKGTAIGISSNWLWNFTIVMITPVIINRLQWKAYLIFMATNLIFVPVVYFYYPETSNLSLEDIDYIFTEGGSPVKIARRMQKELGPRRANSRRPSMVAPVEASGEKDISHTKTIEAM</sequence>
<keyword evidence="5 9" id="KW-1133">Transmembrane helix</keyword>
<dbReference type="STRING" id="1168221.R7YWH0"/>
<dbReference type="GeneID" id="19902989"/>
<dbReference type="InterPro" id="IPR050360">
    <property type="entry name" value="MFS_Sugar_Transporters"/>
</dbReference>
<evidence type="ECO:0000313" key="12">
    <source>
        <dbReference type="Proteomes" id="UP000016924"/>
    </source>
</evidence>
<organism evidence="11 12">
    <name type="scientific">Coniosporium apollinis (strain CBS 100218)</name>
    <name type="common">Rock-inhabiting black yeast</name>
    <dbReference type="NCBI Taxonomy" id="1168221"/>
    <lineage>
        <taxon>Eukaryota</taxon>
        <taxon>Fungi</taxon>
        <taxon>Dikarya</taxon>
        <taxon>Ascomycota</taxon>
        <taxon>Pezizomycotina</taxon>
        <taxon>Dothideomycetes</taxon>
        <taxon>Dothideomycetes incertae sedis</taxon>
        <taxon>Coniosporium</taxon>
    </lineage>
</organism>
<dbReference type="eggNOG" id="KOG0254">
    <property type="taxonomic scope" value="Eukaryota"/>
</dbReference>
<dbReference type="FunFam" id="1.20.1250.20:FF:000090">
    <property type="entry name" value="MFS sugar transporter, putative"/>
    <property type="match status" value="1"/>
</dbReference>
<dbReference type="InterPro" id="IPR005829">
    <property type="entry name" value="Sugar_transporter_CS"/>
</dbReference>
<dbReference type="Gene3D" id="1.20.1250.20">
    <property type="entry name" value="MFS general substrate transporter like domains"/>
    <property type="match status" value="1"/>
</dbReference>
<dbReference type="EMBL" id="JH767579">
    <property type="protein sequence ID" value="EON66285.1"/>
    <property type="molecule type" value="Genomic_DNA"/>
</dbReference>
<dbReference type="OrthoDB" id="6612291at2759"/>
<name>R7YWH0_CONA1</name>
<dbReference type="PROSITE" id="PS00217">
    <property type="entry name" value="SUGAR_TRANSPORT_2"/>
    <property type="match status" value="1"/>
</dbReference>
<feature type="transmembrane region" description="Helical" evidence="9">
    <location>
        <begin position="263"/>
        <end position="286"/>
    </location>
</feature>
<feature type="transmembrane region" description="Helical" evidence="9">
    <location>
        <begin position="54"/>
        <end position="75"/>
    </location>
</feature>
<dbReference type="InterPro" id="IPR020846">
    <property type="entry name" value="MFS_dom"/>
</dbReference>
<evidence type="ECO:0000256" key="9">
    <source>
        <dbReference type="SAM" id="Phobius"/>
    </source>
</evidence>
<keyword evidence="4 9" id="KW-0812">Transmembrane</keyword>
<feature type="transmembrane region" description="Helical" evidence="9">
    <location>
        <begin position="172"/>
        <end position="194"/>
    </location>
</feature>